<comment type="caution">
    <text evidence="1">The sequence shown here is derived from an EMBL/GenBank/DDBJ whole genome shotgun (WGS) entry which is preliminary data.</text>
</comment>
<dbReference type="AlphaFoldDB" id="A0A178HT46"/>
<dbReference type="Proteomes" id="UP000078389">
    <property type="component" value="Unassembled WGS sequence"/>
</dbReference>
<evidence type="ECO:0000313" key="2">
    <source>
        <dbReference type="Proteomes" id="UP000078389"/>
    </source>
</evidence>
<name>A0A178HT46_9HYPH</name>
<dbReference type="EMBL" id="LVVY01000100">
    <property type="protein sequence ID" value="OAM76023.1"/>
    <property type="molecule type" value="Genomic_DNA"/>
</dbReference>
<keyword evidence="2" id="KW-1185">Reference proteome</keyword>
<accession>A0A178HT46</accession>
<evidence type="ECO:0000313" key="1">
    <source>
        <dbReference type="EMBL" id="OAM76023.1"/>
    </source>
</evidence>
<organism evidence="1 2">
    <name type="scientific">Devosia elaeis</name>
    <dbReference type="NCBI Taxonomy" id="1770058"/>
    <lineage>
        <taxon>Bacteria</taxon>
        <taxon>Pseudomonadati</taxon>
        <taxon>Pseudomonadota</taxon>
        <taxon>Alphaproteobacteria</taxon>
        <taxon>Hyphomicrobiales</taxon>
        <taxon>Devosiaceae</taxon>
        <taxon>Devosia</taxon>
    </lineage>
</organism>
<reference evidence="1 2" key="1">
    <citation type="submission" date="2016-03" db="EMBL/GenBank/DDBJ databases">
        <title>Genome sequencing of Devosia sp. S37.</title>
        <authorList>
            <person name="Mohd Nor M."/>
        </authorList>
    </citation>
    <scope>NUCLEOTIDE SEQUENCE [LARGE SCALE GENOMIC DNA]</scope>
    <source>
        <strain evidence="1 2">S37</strain>
    </source>
</reference>
<protein>
    <submittedName>
        <fullName evidence="1">Uncharacterized protein</fullName>
    </submittedName>
</protein>
<proteinExistence type="predicted"/>
<dbReference type="STRING" id="1770058.A3840_13620"/>
<gene>
    <name evidence="1" type="ORF">A3840_13620</name>
</gene>
<sequence>MLARNDLLAICWQVVSRSWAGQIVAEWGQSMSFWKRQEIAKPLAAQPEPDPTEEPTAMDLLEESVRLLKEGLRREAAEQIDPVHQSISADEDRLQRAQETADRLGVRHALAYAIEALKHHASWIHIDEKYKTPAVDVVIRAADKRSDEGTEHTGLLLSIEGRPYVLKWTRNNFQGDIYGQASFQTEEQHTLLSIEYSTTYAHDMERIHAGVVTRLELGEWVHDLVRLAERLKTAHELQMLSFRADITANRAKDV</sequence>